<evidence type="ECO:0000256" key="4">
    <source>
        <dbReference type="ARBA" id="ARBA00022741"/>
    </source>
</evidence>
<dbReference type="FunFam" id="3.10.290.10:FF:000022">
    <property type="entry name" value="Tyrosine--tRNA ligase"/>
    <property type="match status" value="1"/>
</dbReference>
<keyword evidence="6 11" id="KW-0694">RNA-binding</keyword>
<dbReference type="OrthoDB" id="9804243at2"/>
<dbReference type="GO" id="GO:0005829">
    <property type="term" value="C:cytosol"/>
    <property type="evidence" value="ECO:0007669"/>
    <property type="project" value="TreeGrafter"/>
</dbReference>
<dbReference type="RefSeq" id="WP_011758967.1">
    <property type="nucleotide sequence ID" value="NC_008700.1"/>
</dbReference>
<name>A1S3V1_SHEAM</name>
<evidence type="ECO:0000256" key="6">
    <source>
        <dbReference type="ARBA" id="ARBA00022884"/>
    </source>
</evidence>
<dbReference type="KEGG" id="saz:Sama_0850"/>
<dbReference type="InterPro" id="IPR002307">
    <property type="entry name" value="Tyr-tRNA-ligase"/>
</dbReference>
<evidence type="ECO:0000256" key="11">
    <source>
        <dbReference type="PROSITE-ProRule" id="PRU00182"/>
    </source>
</evidence>
<comment type="function">
    <text evidence="10">Catalyzes the attachment of tyrosine to tRNA(Tyr) in a two-step reaction: tyrosine is first activated by ATP to form Tyr-AMP and then transferred to the acceptor end of tRNA(Tyr).</text>
</comment>
<dbReference type="SUPFAM" id="SSF52374">
    <property type="entry name" value="Nucleotidylyl transferase"/>
    <property type="match status" value="1"/>
</dbReference>
<dbReference type="InterPro" id="IPR024108">
    <property type="entry name" value="Tyr-tRNA-ligase_bac_2"/>
</dbReference>
<evidence type="ECO:0000313" key="13">
    <source>
        <dbReference type="Proteomes" id="UP000009175"/>
    </source>
</evidence>
<reference evidence="12 13" key="1">
    <citation type="submission" date="2006-12" db="EMBL/GenBank/DDBJ databases">
        <title>Complete sequence of Shewanella amazonensis SB2B.</title>
        <authorList>
            <consortium name="US DOE Joint Genome Institute"/>
            <person name="Copeland A."/>
            <person name="Lucas S."/>
            <person name="Lapidus A."/>
            <person name="Barry K."/>
            <person name="Detter J.C."/>
            <person name="Glavina del Rio T."/>
            <person name="Hammon N."/>
            <person name="Israni S."/>
            <person name="Dalin E."/>
            <person name="Tice H."/>
            <person name="Pitluck S."/>
            <person name="Munk A.C."/>
            <person name="Brettin T."/>
            <person name="Bruce D."/>
            <person name="Han C."/>
            <person name="Tapia R."/>
            <person name="Gilna P."/>
            <person name="Schmutz J."/>
            <person name="Larimer F."/>
            <person name="Land M."/>
            <person name="Hauser L."/>
            <person name="Kyrpides N."/>
            <person name="Mikhailova N."/>
            <person name="Fredrickson J."/>
            <person name="Richardson P."/>
        </authorList>
    </citation>
    <scope>NUCLEOTIDE SEQUENCE [LARGE SCALE GENOMIC DNA]</scope>
    <source>
        <strain evidence="13">ATCC BAA-1098 / SB2B</strain>
    </source>
</reference>
<comment type="catalytic activity">
    <reaction evidence="9 10">
        <text>tRNA(Tyr) + L-tyrosine + ATP = L-tyrosyl-tRNA(Tyr) + AMP + diphosphate + H(+)</text>
        <dbReference type="Rhea" id="RHEA:10220"/>
        <dbReference type="Rhea" id="RHEA-COMP:9706"/>
        <dbReference type="Rhea" id="RHEA-COMP:9707"/>
        <dbReference type="ChEBI" id="CHEBI:15378"/>
        <dbReference type="ChEBI" id="CHEBI:30616"/>
        <dbReference type="ChEBI" id="CHEBI:33019"/>
        <dbReference type="ChEBI" id="CHEBI:58315"/>
        <dbReference type="ChEBI" id="CHEBI:78442"/>
        <dbReference type="ChEBI" id="CHEBI:78536"/>
        <dbReference type="ChEBI" id="CHEBI:456215"/>
        <dbReference type="EC" id="6.1.1.1"/>
    </reaction>
</comment>
<dbReference type="HAMAP" id="MF_02007">
    <property type="entry name" value="Tyr_tRNA_synth_type2"/>
    <property type="match status" value="1"/>
</dbReference>
<evidence type="ECO:0000256" key="2">
    <source>
        <dbReference type="ARBA" id="ARBA00022490"/>
    </source>
</evidence>
<proteinExistence type="inferred from homology"/>
<keyword evidence="5 10" id="KW-0067">ATP-binding</keyword>
<evidence type="ECO:0000256" key="8">
    <source>
        <dbReference type="ARBA" id="ARBA00023146"/>
    </source>
</evidence>
<keyword evidence="4 10" id="KW-0547">Nucleotide-binding</keyword>
<keyword evidence="8 10" id="KW-0030">Aminoacyl-tRNA synthetase</keyword>
<dbReference type="HOGENOM" id="CLU_024003_5_0_6"/>
<dbReference type="GO" id="GO:0006437">
    <property type="term" value="P:tyrosyl-tRNA aminoacylation"/>
    <property type="evidence" value="ECO:0007669"/>
    <property type="project" value="UniProtKB-UniRule"/>
</dbReference>
<dbReference type="STRING" id="326297.Sama_0850"/>
<evidence type="ECO:0000256" key="3">
    <source>
        <dbReference type="ARBA" id="ARBA00022598"/>
    </source>
</evidence>
<dbReference type="EC" id="6.1.1.1" evidence="10"/>
<dbReference type="InterPro" id="IPR014729">
    <property type="entry name" value="Rossmann-like_a/b/a_fold"/>
</dbReference>
<dbReference type="CDD" id="cd00165">
    <property type="entry name" value="S4"/>
    <property type="match status" value="1"/>
</dbReference>
<evidence type="ECO:0000256" key="9">
    <source>
        <dbReference type="ARBA" id="ARBA00048248"/>
    </source>
</evidence>
<dbReference type="NCBIfam" id="TIGR00234">
    <property type="entry name" value="tyrS"/>
    <property type="match status" value="1"/>
</dbReference>
<dbReference type="GO" id="GO:0004831">
    <property type="term" value="F:tyrosine-tRNA ligase activity"/>
    <property type="evidence" value="ECO:0007669"/>
    <property type="project" value="UniProtKB-UniRule"/>
</dbReference>
<dbReference type="FunFam" id="1.10.240.10:FF:000006">
    <property type="entry name" value="Tyrosine--tRNA ligase"/>
    <property type="match status" value="1"/>
</dbReference>
<dbReference type="CDD" id="cd00805">
    <property type="entry name" value="TyrRS_core"/>
    <property type="match status" value="1"/>
</dbReference>
<dbReference type="SUPFAM" id="SSF55174">
    <property type="entry name" value="Alpha-L RNA-binding motif"/>
    <property type="match status" value="1"/>
</dbReference>
<dbReference type="GO" id="GO:0003723">
    <property type="term" value="F:RNA binding"/>
    <property type="evidence" value="ECO:0007669"/>
    <property type="project" value="UniProtKB-KW"/>
</dbReference>
<evidence type="ECO:0000313" key="12">
    <source>
        <dbReference type="EMBL" id="ABL99057.1"/>
    </source>
</evidence>
<dbReference type="Gene3D" id="3.10.290.10">
    <property type="entry name" value="RNA-binding S4 domain"/>
    <property type="match status" value="1"/>
</dbReference>
<protein>
    <recommendedName>
        <fullName evidence="10">Tyrosine--tRNA ligase</fullName>
        <ecNumber evidence="10">6.1.1.1</ecNumber>
    </recommendedName>
    <alternativeName>
        <fullName evidence="10">Tyrosyl-tRNA synthetase</fullName>
        <shortName evidence="10">TyrRS</shortName>
    </alternativeName>
</protein>
<dbReference type="AlphaFoldDB" id="A1S3V1"/>
<dbReference type="EMBL" id="CP000507">
    <property type="protein sequence ID" value="ABL99057.1"/>
    <property type="molecule type" value="Genomic_DNA"/>
</dbReference>
<organism evidence="12 13">
    <name type="scientific">Shewanella amazonensis (strain ATCC BAA-1098 / SB2B)</name>
    <dbReference type="NCBI Taxonomy" id="326297"/>
    <lineage>
        <taxon>Bacteria</taxon>
        <taxon>Pseudomonadati</taxon>
        <taxon>Pseudomonadota</taxon>
        <taxon>Gammaproteobacteria</taxon>
        <taxon>Alteromonadales</taxon>
        <taxon>Shewanellaceae</taxon>
        <taxon>Shewanella</taxon>
    </lineage>
</organism>
<dbReference type="InterPro" id="IPR001412">
    <property type="entry name" value="aa-tRNA-synth_I_CS"/>
</dbReference>
<evidence type="ECO:0000256" key="1">
    <source>
        <dbReference type="ARBA" id="ARBA00011738"/>
    </source>
</evidence>
<keyword evidence="13" id="KW-1185">Reference proteome</keyword>
<dbReference type="Gene3D" id="3.40.50.620">
    <property type="entry name" value="HUPs"/>
    <property type="match status" value="1"/>
</dbReference>
<dbReference type="InterPro" id="IPR024088">
    <property type="entry name" value="Tyr-tRNA-ligase_bac-type"/>
</dbReference>
<dbReference type="Pfam" id="PF00579">
    <property type="entry name" value="tRNA-synt_1b"/>
    <property type="match status" value="1"/>
</dbReference>
<feature type="binding site" evidence="10">
    <location>
        <position position="229"/>
    </location>
    <ligand>
        <name>ATP</name>
        <dbReference type="ChEBI" id="CHEBI:30616"/>
    </ligand>
</feature>
<comment type="subunit">
    <text evidence="1 10">Homodimer.</text>
</comment>
<dbReference type="PANTHER" id="PTHR11766:SF1">
    <property type="entry name" value="TYROSINE--TRNA LIGASE"/>
    <property type="match status" value="1"/>
</dbReference>
<comment type="subcellular location">
    <subcellularLocation>
        <location evidence="10">Cytoplasm</location>
    </subcellularLocation>
</comment>
<dbReference type="PANTHER" id="PTHR11766">
    <property type="entry name" value="TYROSYL-TRNA SYNTHETASE"/>
    <property type="match status" value="1"/>
</dbReference>
<keyword evidence="2 10" id="KW-0963">Cytoplasm</keyword>
<dbReference type="InterPro" id="IPR036986">
    <property type="entry name" value="S4_RNA-bd_sf"/>
</dbReference>
<dbReference type="PROSITE" id="PS00178">
    <property type="entry name" value="AA_TRNA_LIGASE_I"/>
    <property type="match status" value="1"/>
</dbReference>
<dbReference type="PRINTS" id="PR01040">
    <property type="entry name" value="TRNASYNTHTYR"/>
</dbReference>
<comment type="similarity">
    <text evidence="10">Belongs to the class-I aminoacyl-tRNA synthetase family. TyrS type 2 subfamily.</text>
</comment>
<keyword evidence="7 10" id="KW-0648">Protein biosynthesis</keyword>
<dbReference type="Proteomes" id="UP000009175">
    <property type="component" value="Chromosome"/>
</dbReference>
<dbReference type="eggNOG" id="COG0162">
    <property type="taxonomic scope" value="Bacteria"/>
</dbReference>
<sequence length="399" mass="44094">MADLDQVLAEIKRGTDEILLEADLIEKLKEGRPLRVKLGADPTAPDIHLGHTVILNKLRLFQELGHEVIFLIGDFTGMVGDPSGKNSTRPPLTREQVLANAETYKEQVYKILDPAKTRIEFNSSWLEQLGAAGMIRLASHQTVARMLERDDFKKRYGSGQPIAIHEFMYPLLQGWDSVALKADIELGGTDQKFNLLMGRELQKAEGQKPQTVIMMPLLEGLDGVKKMSKSAHNYIGVSEAPDEMFGKLMSISDELMWRYFDLLSFRPLAEVQQFKADVEAGANPRDIKIALAKEIIARFHDQAAADAAHQNFIDRFQKGAIPDDIEEVTLSAGAEGMAVANLLKEAGLVGSTSDAMRMIKQGAVKMDGEKLEDAKQVFSAGLSAVFQVGKRKFAKVTLS</sequence>
<feature type="short sequence motif" description="'KMSKS' region" evidence="10">
    <location>
        <begin position="226"/>
        <end position="230"/>
    </location>
</feature>
<evidence type="ECO:0000256" key="10">
    <source>
        <dbReference type="HAMAP-Rule" id="MF_02007"/>
    </source>
</evidence>
<accession>A1S3V1</accession>
<dbReference type="PROSITE" id="PS50889">
    <property type="entry name" value="S4"/>
    <property type="match status" value="1"/>
</dbReference>
<evidence type="ECO:0000256" key="7">
    <source>
        <dbReference type="ARBA" id="ARBA00022917"/>
    </source>
</evidence>
<keyword evidence="3 10" id="KW-0436">Ligase</keyword>
<dbReference type="Gene3D" id="1.10.240.10">
    <property type="entry name" value="Tyrosyl-Transfer RNA Synthetase"/>
    <property type="match status" value="1"/>
</dbReference>
<dbReference type="FunFam" id="3.40.50.620:FF:000061">
    <property type="entry name" value="Tyrosine--tRNA ligase"/>
    <property type="match status" value="1"/>
</dbReference>
<evidence type="ECO:0000256" key="5">
    <source>
        <dbReference type="ARBA" id="ARBA00022840"/>
    </source>
</evidence>
<dbReference type="InterPro" id="IPR002305">
    <property type="entry name" value="aa-tRNA-synth_Ic"/>
</dbReference>
<feature type="short sequence motif" description="'HIGH' region" evidence="10">
    <location>
        <begin position="42"/>
        <end position="51"/>
    </location>
</feature>
<dbReference type="GO" id="GO:0005524">
    <property type="term" value="F:ATP binding"/>
    <property type="evidence" value="ECO:0007669"/>
    <property type="project" value="UniProtKB-UniRule"/>
</dbReference>
<gene>
    <name evidence="10" type="primary">tyrS</name>
    <name evidence="12" type="ordered locus">Sama_0850</name>
</gene>